<dbReference type="KEGG" id="gbn:GEOBRER4_35610"/>
<dbReference type="EMBL" id="AP023213">
    <property type="protein sequence ID" value="BCG48811.1"/>
    <property type="molecule type" value="Genomic_DNA"/>
</dbReference>
<gene>
    <name evidence="3" type="ORF">GEOBRER4_n3706</name>
</gene>
<dbReference type="GO" id="GO:0046914">
    <property type="term" value="F:transition metal ion binding"/>
    <property type="evidence" value="ECO:0007669"/>
    <property type="project" value="InterPro"/>
</dbReference>
<dbReference type="InterPro" id="IPR008988">
    <property type="entry name" value="Transcriptional_repressor_C"/>
</dbReference>
<evidence type="ECO:0000313" key="3">
    <source>
        <dbReference type="EMBL" id="BCG48811.1"/>
    </source>
</evidence>
<dbReference type="InterPro" id="IPR053184">
    <property type="entry name" value="FeoA-like"/>
</dbReference>
<dbReference type="PANTHER" id="PTHR43151:SF1">
    <property type="entry name" value="SSR2333 PROTEIN"/>
    <property type="match status" value="1"/>
</dbReference>
<keyword evidence="1" id="KW-0408">Iron</keyword>
<dbReference type="SUPFAM" id="SSF50037">
    <property type="entry name" value="C-terminal domain of transcriptional repressors"/>
    <property type="match status" value="1"/>
</dbReference>
<dbReference type="AlphaFoldDB" id="A0A6S6MB86"/>
<protein>
    <submittedName>
        <fullName evidence="3">FeoA family protein</fullName>
    </submittedName>
</protein>
<keyword evidence="4" id="KW-1185">Reference proteome</keyword>
<dbReference type="RefSeq" id="WP_085814831.1">
    <property type="nucleotide sequence ID" value="NZ_AP023213.1"/>
</dbReference>
<dbReference type="PANTHER" id="PTHR43151">
    <property type="entry name" value="FEOA FAMILY PROTEIN"/>
    <property type="match status" value="1"/>
</dbReference>
<dbReference type="Pfam" id="PF04023">
    <property type="entry name" value="FeoA"/>
    <property type="match status" value="1"/>
</dbReference>
<proteinExistence type="predicted"/>
<evidence type="ECO:0000313" key="4">
    <source>
        <dbReference type="Proteomes" id="UP000515472"/>
    </source>
</evidence>
<feature type="domain" description="Ferrous iron transporter FeoA-like" evidence="2">
    <location>
        <begin position="2"/>
        <end position="83"/>
    </location>
</feature>
<dbReference type="InterPro" id="IPR038157">
    <property type="entry name" value="FeoA_core_dom"/>
</dbReference>
<evidence type="ECO:0000259" key="2">
    <source>
        <dbReference type="SMART" id="SM00899"/>
    </source>
</evidence>
<dbReference type="Proteomes" id="UP000515472">
    <property type="component" value="Chromosome"/>
</dbReference>
<dbReference type="SMART" id="SM00899">
    <property type="entry name" value="FeoA"/>
    <property type="match status" value="1"/>
</dbReference>
<dbReference type="InterPro" id="IPR007167">
    <property type="entry name" value="Fe-transptr_FeoA-like"/>
</dbReference>
<sequence length="83" mass="8977">MIPLGILGAGESGEIVEILLGKAETSAARGELEKTVVRVEDMGIRVGRSVEMLKNGGATVLLRVDESRIAIARRMAMKIMVRR</sequence>
<evidence type="ECO:0000256" key="1">
    <source>
        <dbReference type="ARBA" id="ARBA00023004"/>
    </source>
</evidence>
<organism evidence="3 4">
    <name type="scientific">Citrifermentans bremense</name>
    <dbReference type="NCBI Taxonomy" id="60035"/>
    <lineage>
        <taxon>Bacteria</taxon>
        <taxon>Pseudomonadati</taxon>
        <taxon>Thermodesulfobacteriota</taxon>
        <taxon>Desulfuromonadia</taxon>
        <taxon>Geobacterales</taxon>
        <taxon>Geobacteraceae</taxon>
        <taxon>Citrifermentans</taxon>
    </lineage>
</organism>
<name>A0A6S6MB86_9BACT</name>
<dbReference type="Gene3D" id="2.30.30.90">
    <property type="match status" value="1"/>
</dbReference>
<reference evidence="3 4" key="1">
    <citation type="submission" date="2020-06" db="EMBL/GenBank/DDBJ databases">
        <title>Interaction of electrochemicaly active bacteria, Geobacter bremensis R4 on different carbon anode.</title>
        <authorList>
            <person name="Meng L."/>
            <person name="Yoshida N."/>
        </authorList>
    </citation>
    <scope>NUCLEOTIDE SEQUENCE [LARGE SCALE GENOMIC DNA]</scope>
    <source>
        <strain evidence="3 4">R4</strain>
    </source>
</reference>
<accession>A0A6S6MB86</accession>